<evidence type="ECO:0000256" key="1">
    <source>
        <dbReference type="ARBA" id="ARBA00004141"/>
    </source>
</evidence>
<keyword evidence="13" id="KW-1185">Reference proteome</keyword>
<keyword evidence="6 9" id="KW-1133">Transmembrane helix</keyword>
<evidence type="ECO:0000256" key="6">
    <source>
        <dbReference type="ARBA" id="ARBA00022989"/>
    </source>
</evidence>
<dbReference type="GO" id="GO:0016020">
    <property type="term" value="C:membrane"/>
    <property type="evidence" value="ECO:0007669"/>
    <property type="project" value="UniProtKB-SubCell"/>
</dbReference>
<feature type="transmembrane region" description="Helical" evidence="9">
    <location>
        <begin position="336"/>
        <end position="359"/>
    </location>
</feature>
<comment type="caution">
    <text evidence="12">The sequence shown here is derived from an EMBL/GenBank/DDBJ whole genome shotgun (WGS) entry which is preliminary data.</text>
</comment>
<proteinExistence type="inferred from homology"/>
<evidence type="ECO:0000256" key="3">
    <source>
        <dbReference type="ARBA" id="ARBA00022676"/>
    </source>
</evidence>
<dbReference type="OrthoDB" id="9810303at2"/>
<dbReference type="EMBL" id="JYFN01000009">
    <property type="protein sequence ID" value="KJE23930.1"/>
    <property type="molecule type" value="Genomic_DNA"/>
</dbReference>
<dbReference type="PANTHER" id="PTHR43398">
    <property type="entry name" value="DOLICHOL-PHOSPHATE MANNOSYLTRANSFERASE SUBUNIT 1"/>
    <property type="match status" value="1"/>
</dbReference>
<feature type="region of interest" description="Disordered" evidence="8">
    <location>
        <begin position="1"/>
        <end position="39"/>
    </location>
</feature>
<dbReference type="SUPFAM" id="SSF53448">
    <property type="entry name" value="Nucleotide-diphospho-sugar transferases"/>
    <property type="match status" value="1"/>
</dbReference>
<dbReference type="Pfam" id="PF04138">
    <property type="entry name" value="GtrA_DPMS_TM"/>
    <property type="match status" value="1"/>
</dbReference>
<dbReference type="PATRIC" id="fig|1502723.3.peg.6481"/>
<dbReference type="Gene3D" id="3.90.550.10">
    <property type="entry name" value="Spore Coat Polysaccharide Biosynthesis Protein SpsA, Chain A"/>
    <property type="match status" value="1"/>
</dbReference>
<reference evidence="13" key="1">
    <citation type="submission" date="2015-02" db="EMBL/GenBank/DDBJ databases">
        <title>Draft Genome of Frankia sp. CpI1-S.</title>
        <authorList>
            <person name="Oshone R.T."/>
            <person name="Ngom M."/>
            <person name="Ghodhbane-Gtari F."/>
            <person name="Gtari M."/>
            <person name="Morris K."/>
            <person name="Thomas K."/>
            <person name="Sen A."/>
            <person name="Tisa L.S."/>
        </authorList>
    </citation>
    <scope>NUCLEOTIDE SEQUENCE [LARGE SCALE GENOMIC DNA]</scope>
    <source>
        <strain evidence="13">CpI1-S</strain>
    </source>
</reference>
<accession>A0A0D8BIM9</accession>
<dbReference type="GO" id="GO:0006488">
    <property type="term" value="P:dolichol-linked oligosaccharide biosynthetic process"/>
    <property type="evidence" value="ECO:0007669"/>
    <property type="project" value="TreeGrafter"/>
</dbReference>
<dbReference type="GO" id="GO:0006506">
    <property type="term" value="P:GPI anchor biosynthetic process"/>
    <property type="evidence" value="ECO:0007669"/>
    <property type="project" value="TreeGrafter"/>
</dbReference>
<comment type="similarity">
    <text evidence="2">Belongs to the glycosyltransferase 2 family.</text>
</comment>
<keyword evidence="3 12" id="KW-0328">Glycosyltransferase</keyword>
<feature type="transmembrane region" description="Helical" evidence="9">
    <location>
        <begin position="371"/>
        <end position="390"/>
    </location>
</feature>
<organism evidence="12 13">
    <name type="scientific">Frankia torreyi</name>
    <dbReference type="NCBI Taxonomy" id="1856"/>
    <lineage>
        <taxon>Bacteria</taxon>
        <taxon>Bacillati</taxon>
        <taxon>Actinomycetota</taxon>
        <taxon>Actinomycetes</taxon>
        <taxon>Frankiales</taxon>
        <taxon>Frankiaceae</taxon>
        <taxon>Frankia</taxon>
    </lineage>
</organism>
<dbReference type="EC" id="2.4.1.83" evidence="12"/>
<feature type="transmembrane region" description="Helical" evidence="9">
    <location>
        <begin position="396"/>
        <end position="418"/>
    </location>
</feature>
<evidence type="ECO:0000256" key="7">
    <source>
        <dbReference type="ARBA" id="ARBA00023136"/>
    </source>
</evidence>
<evidence type="ECO:0000256" key="4">
    <source>
        <dbReference type="ARBA" id="ARBA00022679"/>
    </source>
</evidence>
<dbReference type="RefSeq" id="WP_044884326.1">
    <property type="nucleotide sequence ID" value="NZ_JYFN01000009.1"/>
</dbReference>
<dbReference type="InterPro" id="IPR039528">
    <property type="entry name" value="DPM1-like"/>
</dbReference>
<dbReference type="CDD" id="cd06442">
    <property type="entry name" value="DPM1_like"/>
    <property type="match status" value="1"/>
</dbReference>
<dbReference type="GO" id="GO:0000271">
    <property type="term" value="P:polysaccharide biosynthetic process"/>
    <property type="evidence" value="ECO:0007669"/>
    <property type="project" value="InterPro"/>
</dbReference>
<feature type="domain" description="GtrA/DPMS transmembrane" evidence="11">
    <location>
        <begin position="310"/>
        <end position="423"/>
    </location>
</feature>
<feature type="region of interest" description="Disordered" evidence="8">
    <location>
        <begin position="429"/>
        <end position="476"/>
    </location>
</feature>
<evidence type="ECO:0000256" key="2">
    <source>
        <dbReference type="ARBA" id="ARBA00006739"/>
    </source>
</evidence>
<feature type="domain" description="Glycosyltransferase 2-like" evidence="10">
    <location>
        <begin position="76"/>
        <end position="247"/>
    </location>
</feature>
<protein>
    <submittedName>
        <fullName evidence="12">Glycosyl transferase</fullName>
        <ecNumber evidence="12">2.4.1.83</ecNumber>
    </submittedName>
</protein>
<feature type="compositionally biased region" description="Low complexity" evidence="8">
    <location>
        <begin position="1"/>
        <end position="20"/>
    </location>
</feature>
<keyword evidence="5 9" id="KW-0812">Transmembrane</keyword>
<comment type="subcellular location">
    <subcellularLocation>
        <location evidence="1">Membrane</location>
        <topology evidence="1">Multi-pass membrane protein</topology>
    </subcellularLocation>
</comment>
<keyword evidence="4 12" id="KW-0808">Transferase</keyword>
<evidence type="ECO:0000256" key="9">
    <source>
        <dbReference type="SAM" id="Phobius"/>
    </source>
</evidence>
<gene>
    <name evidence="12" type="ORF">FF36_01617</name>
</gene>
<evidence type="ECO:0000313" key="13">
    <source>
        <dbReference type="Proteomes" id="UP000032545"/>
    </source>
</evidence>
<keyword evidence="7 9" id="KW-0472">Membrane</keyword>
<evidence type="ECO:0000313" key="12">
    <source>
        <dbReference type="EMBL" id="KJE23930.1"/>
    </source>
</evidence>
<dbReference type="InterPro" id="IPR007267">
    <property type="entry name" value="GtrA_DPMS_TM"/>
</dbReference>
<feature type="compositionally biased region" description="Low complexity" evidence="8">
    <location>
        <begin position="429"/>
        <end position="448"/>
    </location>
</feature>
<feature type="compositionally biased region" description="Low complexity" evidence="8">
    <location>
        <begin position="29"/>
        <end position="39"/>
    </location>
</feature>
<evidence type="ECO:0000259" key="11">
    <source>
        <dbReference type="Pfam" id="PF04138"/>
    </source>
</evidence>
<dbReference type="Pfam" id="PF00535">
    <property type="entry name" value="Glycos_transf_2"/>
    <property type="match status" value="1"/>
</dbReference>
<dbReference type="GO" id="GO:0004582">
    <property type="term" value="F:dolichyl-phosphate beta-D-mannosyltransferase activity"/>
    <property type="evidence" value="ECO:0007669"/>
    <property type="project" value="UniProtKB-EC"/>
</dbReference>
<name>A0A0D8BIM9_9ACTN</name>
<dbReference type="InterPro" id="IPR001173">
    <property type="entry name" value="Glyco_trans_2-like"/>
</dbReference>
<evidence type="ECO:0000256" key="5">
    <source>
        <dbReference type="ARBA" id="ARBA00022692"/>
    </source>
</evidence>
<dbReference type="GO" id="GO:0035269">
    <property type="term" value="P:protein O-linked glycosylation via mannose"/>
    <property type="evidence" value="ECO:0007669"/>
    <property type="project" value="TreeGrafter"/>
</dbReference>
<dbReference type="Proteomes" id="UP000032545">
    <property type="component" value="Unassembled WGS sequence"/>
</dbReference>
<evidence type="ECO:0000256" key="8">
    <source>
        <dbReference type="SAM" id="MobiDB-lite"/>
    </source>
</evidence>
<reference evidence="12 13" key="2">
    <citation type="journal article" date="2016" name="Genome Announc.">
        <title>Permanent Draft Genome Sequences for Two Variants of Frankia sp. Strain CpI1, the First Frankia Strain Isolated from Root Nodules of Comptonia peregrina.</title>
        <authorList>
            <person name="Oshone R."/>
            <person name="Hurst S.G.IV."/>
            <person name="Abebe-Akele F."/>
            <person name="Simpson S."/>
            <person name="Morris K."/>
            <person name="Thomas W.K."/>
            <person name="Tisa L.S."/>
        </authorList>
    </citation>
    <scope>NUCLEOTIDE SEQUENCE [LARGE SCALE GENOMIC DNA]</scope>
    <source>
        <strain evidence="13">CpI1-S</strain>
    </source>
</reference>
<evidence type="ECO:0000259" key="10">
    <source>
        <dbReference type="Pfam" id="PF00535"/>
    </source>
</evidence>
<dbReference type="InterPro" id="IPR029044">
    <property type="entry name" value="Nucleotide-diphossugar_trans"/>
</dbReference>
<sequence length="476" mass="49862" precursor="true">MTPTSTGDLPDDLTGLLRGPVLPQPRTPPDGLAGAAAAGGARADLPLPLPADAIPDLDLDPPTTAHRLVPVAPRLSVVVPTRNEAHNIEPLLRRLDEALRGLAGEVIFVDDSDDGTPEAIARVRPTVSLPVRVHHRAPRDRVGGLGGAVSEGFALCAAPYAVIIDGDLQHPPETIPALLAAALHDAADVVIGSRYAPGGSASGLAGTTRHLVSTGSNLLCRLAFPRRLRGVSDVMSGFFLVRVAAVDRAGLRPDGYKILLELLATAGPLRIREVGYAFAERHAGASNASMSEGVRFVRRLFSLRVPRPARFALVGASGTVPNLFGTAVLHHLGLHYLAAAILATQVAIAWNFAGCELLVWDRLAGSRLRRYPAFAIINNLDLVVRLPLLALLVGRWGFGVGTATLLSLAAAVIIRYLVVERLVYRRRPAGSPTPTPSGTAGPSRAFRSGRARGGSRPGGLSWPAGAPGEEATDAAT</sequence>
<dbReference type="AlphaFoldDB" id="A0A0D8BIM9"/>
<dbReference type="PANTHER" id="PTHR43398:SF1">
    <property type="entry name" value="DOLICHOL-PHOSPHATE MANNOSYLTRANSFERASE SUBUNIT 1"/>
    <property type="match status" value="1"/>
</dbReference>